<proteinExistence type="predicted"/>
<organism evidence="1 2">
    <name type="scientific">Mya arenaria</name>
    <name type="common">Soft-shell clam</name>
    <dbReference type="NCBI Taxonomy" id="6604"/>
    <lineage>
        <taxon>Eukaryota</taxon>
        <taxon>Metazoa</taxon>
        <taxon>Spiralia</taxon>
        <taxon>Lophotrochozoa</taxon>
        <taxon>Mollusca</taxon>
        <taxon>Bivalvia</taxon>
        <taxon>Autobranchia</taxon>
        <taxon>Heteroconchia</taxon>
        <taxon>Euheterodonta</taxon>
        <taxon>Imparidentia</taxon>
        <taxon>Neoheterodontei</taxon>
        <taxon>Myida</taxon>
        <taxon>Myoidea</taxon>
        <taxon>Myidae</taxon>
        <taxon>Mya</taxon>
    </lineage>
</organism>
<evidence type="ECO:0000313" key="2">
    <source>
        <dbReference type="Proteomes" id="UP001164746"/>
    </source>
</evidence>
<dbReference type="EMBL" id="CP111015">
    <property type="protein sequence ID" value="WAR02018.1"/>
    <property type="molecule type" value="Genomic_DNA"/>
</dbReference>
<gene>
    <name evidence="1" type="ORF">MAR_008576</name>
</gene>
<protein>
    <submittedName>
        <fullName evidence="1">Uncharacterized protein</fullName>
    </submittedName>
</protein>
<name>A0ABY7DZH5_MYAAR</name>
<keyword evidence="2" id="KW-1185">Reference proteome</keyword>
<dbReference type="Proteomes" id="UP001164746">
    <property type="component" value="Chromosome 4"/>
</dbReference>
<sequence length="196" mass="22489">MKSFLFKRDSLSEDTVFLDTVLEMCKELGKKLSEEAMIATAATIYGMILHCQNKLVSGLQRLLTTVCIRYNADNKLLAHLNKVHLMLSEESKRKLIQDFGDNAIAEGHDGKLNGDNLDIRVNTNDMRMDVTSRNKDYHFFATDFTLDRVNLDHLSKVTPNVEAVQARFFLPNDEEQQYYKKTLKYSLDVSSRSLMV</sequence>
<reference evidence="1" key="1">
    <citation type="submission" date="2022-11" db="EMBL/GenBank/DDBJ databases">
        <title>Centuries of genome instability and evolution in soft-shell clam transmissible cancer (bioRxiv).</title>
        <authorList>
            <person name="Hart S.F.M."/>
            <person name="Yonemitsu M.A."/>
            <person name="Giersch R.M."/>
            <person name="Beal B.F."/>
            <person name="Arriagada G."/>
            <person name="Davis B.W."/>
            <person name="Ostrander E.A."/>
            <person name="Goff S.P."/>
            <person name="Metzger M.J."/>
        </authorList>
    </citation>
    <scope>NUCLEOTIDE SEQUENCE</scope>
    <source>
        <strain evidence="1">MELC-2E11</strain>
        <tissue evidence="1">Siphon/mantle</tissue>
    </source>
</reference>
<evidence type="ECO:0000313" key="1">
    <source>
        <dbReference type="EMBL" id="WAR02018.1"/>
    </source>
</evidence>
<accession>A0ABY7DZH5</accession>